<keyword evidence="2" id="KW-0645">Protease</keyword>
<gene>
    <name evidence="5" type="ORF">M9Y10_042147</name>
</gene>
<dbReference type="PANTHER" id="PTHR12378:SF80">
    <property type="entry name" value="IP06716P-RELATED"/>
    <property type="match status" value="1"/>
</dbReference>
<sequence>MNSIEENAPQDSGTKIKLNIFDLIKVNKAFRCCHLGIYHSSVVIDEKSEYYFGFAAYHFTGIDSPERINHLPSVMDGEFYMSVDMGISPYSYNQCQDIVKTFKGEDRWLSDSYNFLFHNCNTFTYELCDRLLNHQFMDRYPKWLTRGENFGKFIYITSVAYVLDLKKIRIPSLGQVPQIKVEKVPERESVYEVPEQDENAKI</sequence>
<evidence type="ECO:0000256" key="1">
    <source>
        <dbReference type="ARBA" id="ARBA00008140"/>
    </source>
</evidence>
<feature type="domain" description="PPPDE" evidence="4">
    <location>
        <begin position="14"/>
        <end position="158"/>
    </location>
</feature>
<dbReference type="Pfam" id="PF05903">
    <property type="entry name" value="Peptidase_C97"/>
    <property type="match status" value="1"/>
</dbReference>
<dbReference type="SMART" id="SM01179">
    <property type="entry name" value="DUF862"/>
    <property type="match status" value="1"/>
</dbReference>
<evidence type="ECO:0000313" key="6">
    <source>
        <dbReference type="Proteomes" id="UP001470230"/>
    </source>
</evidence>
<keyword evidence="6" id="KW-1185">Reference proteome</keyword>
<name>A0ABR2K6C8_9EUKA</name>
<proteinExistence type="inferred from homology"/>
<dbReference type="PANTHER" id="PTHR12378">
    <property type="entry name" value="DESUMOYLATING ISOPEPTIDASE"/>
    <property type="match status" value="1"/>
</dbReference>
<dbReference type="InterPro" id="IPR042266">
    <property type="entry name" value="PPPDE_sf"/>
</dbReference>
<evidence type="ECO:0000256" key="3">
    <source>
        <dbReference type="ARBA" id="ARBA00022801"/>
    </source>
</evidence>
<organism evidence="5 6">
    <name type="scientific">Tritrichomonas musculus</name>
    <dbReference type="NCBI Taxonomy" id="1915356"/>
    <lineage>
        <taxon>Eukaryota</taxon>
        <taxon>Metamonada</taxon>
        <taxon>Parabasalia</taxon>
        <taxon>Tritrichomonadida</taxon>
        <taxon>Tritrichomonadidae</taxon>
        <taxon>Tritrichomonas</taxon>
    </lineage>
</organism>
<dbReference type="InterPro" id="IPR008580">
    <property type="entry name" value="PPPDE_dom"/>
</dbReference>
<evidence type="ECO:0000313" key="5">
    <source>
        <dbReference type="EMBL" id="KAK8886680.1"/>
    </source>
</evidence>
<evidence type="ECO:0000259" key="4">
    <source>
        <dbReference type="PROSITE" id="PS51858"/>
    </source>
</evidence>
<dbReference type="EMBL" id="JAPFFF010000007">
    <property type="protein sequence ID" value="KAK8886680.1"/>
    <property type="molecule type" value="Genomic_DNA"/>
</dbReference>
<reference evidence="5 6" key="1">
    <citation type="submission" date="2024-04" db="EMBL/GenBank/DDBJ databases">
        <title>Tritrichomonas musculus Genome.</title>
        <authorList>
            <person name="Alves-Ferreira E."/>
            <person name="Grigg M."/>
            <person name="Lorenzi H."/>
            <person name="Galac M."/>
        </authorList>
    </citation>
    <scope>NUCLEOTIDE SEQUENCE [LARGE SCALE GENOMIC DNA]</scope>
    <source>
        <strain evidence="5 6">EAF2021</strain>
    </source>
</reference>
<protein>
    <recommendedName>
        <fullName evidence="4">PPPDE domain-containing protein</fullName>
    </recommendedName>
</protein>
<accession>A0ABR2K6C8</accession>
<evidence type="ECO:0000256" key="2">
    <source>
        <dbReference type="ARBA" id="ARBA00022670"/>
    </source>
</evidence>
<dbReference type="PROSITE" id="PS51858">
    <property type="entry name" value="PPPDE"/>
    <property type="match status" value="1"/>
</dbReference>
<dbReference type="Proteomes" id="UP001470230">
    <property type="component" value="Unassembled WGS sequence"/>
</dbReference>
<keyword evidence="3" id="KW-0378">Hydrolase</keyword>
<comment type="similarity">
    <text evidence="1">Belongs to the DeSI family.</text>
</comment>
<comment type="caution">
    <text evidence="5">The sequence shown here is derived from an EMBL/GenBank/DDBJ whole genome shotgun (WGS) entry which is preliminary data.</text>
</comment>
<dbReference type="Gene3D" id="3.90.1720.30">
    <property type="entry name" value="PPPDE domains"/>
    <property type="match status" value="1"/>
</dbReference>